<dbReference type="Pfam" id="PF05013">
    <property type="entry name" value="FGase"/>
    <property type="match status" value="1"/>
</dbReference>
<accession>A0A5D4XK25</accession>
<dbReference type="AlphaFoldDB" id="A0A5D4XK25"/>
<name>A0A5D4XK25_9GAMM</name>
<organism evidence="1 2">
    <name type="scientific">Luteimonas viscosa</name>
    <dbReference type="NCBI Taxonomy" id="1132694"/>
    <lineage>
        <taxon>Bacteria</taxon>
        <taxon>Pseudomonadati</taxon>
        <taxon>Pseudomonadota</taxon>
        <taxon>Gammaproteobacteria</taxon>
        <taxon>Lysobacterales</taxon>
        <taxon>Lysobacteraceae</taxon>
        <taxon>Luteimonas</taxon>
    </lineage>
</organism>
<evidence type="ECO:0000313" key="2">
    <source>
        <dbReference type="Proteomes" id="UP000324973"/>
    </source>
</evidence>
<reference evidence="1 2" key="1">
    <citation type="submission" date="2019-08" db="EMBL/GenBank/DDBJ databases">
        <title>Luteimonas viscosus sp. nov., isolated from soil of a sunflower field.</title>
        <authorList>
            <person name="Jianli Z."/>
            <person name="Ying Z."/>
        </authorList>
    </citation>
    <scope>NUCLEOTIDE SEQUENCE [LARGE SCALE GENOMIC DNA]</scope>
    <source>
        <strain evidence="1 2">XBU10</strain>
    </source>
</reference>
<dbReference type="GO" id="GO:0016787">
    <property type="term" value="F:hydrolase activity"/>
    <property type="evidence" value="ECO:0007669"/>
    <property type="project" value="UniProtKB-KW"/>
</dbReference>
<keyword evidence="1" id="KW-0378">Hydrolase</keyword>
<dbReference type="Gene3D" id="3.40.630.40">
    <property type="entry name" value="Zn-dependent exopeptidases"/>
    <property type="match status" value="1"/>
</dbReference>
<keyword evidence="2" id="KW-1185">Reference proteome</keyword>
<sequence length="285" mass="31952">MIGRATHDRPTAFFTPQDLFAPTESARAWDVSVADGPVVATAIHDGHAIRPSLRPLMALSPQQRLREEDPLTGLLTTVGDVRIRVPTSRFEVDLNRPRDGAVYARPEHCWGLEAWHAPLPAAEIERSLAMWDRFYAMVTELLDRMLERWDAVLLIDLHSYNHRRDGADAPPQPQADNPDIELGLTTADPGRWGAVAERFADALRAVPLHGRAPDVRANVRFPTGGHFPEWVYARWGARVCTISPEYKKIFMDEWSGHADIAALNALREGLHKAVEAVRPMFGRAR</sequence>
<dbReference type="Proteomes" id="UP000324973">
    <property type="component" value="Unassembled WGS sequence"/>
</dbReference>
<comment type="caution">
    <text evidence="1">The sequence shown here is derived from an EMBL/GenBank/DDBJ whole genome shotgun (WGS) entry which is preliminary data.</text>
</comment>
<dbReference type="OrthoDB" id="9785840at2"/>
<dbReference type="EMBL" id="VTFT01000001">
    <property type="protein sequence ID" value="TYT24879.1"/>
    <property type="molecule type" value="Genomic_DNA"/>
</dbReference>
<protein>
    <submittedName>
        <fullName evidence="1">N-formylglutamate amidohydrolase</fullName>
    </submittedName>
</protein>
<dbReference type="InterPro" id="IPR007709">
    <property type="entry name" value="N-FG_amidohydro"/>
</dbReference>
<evidence type="ECO:0000313" key="1">
    <source>
        <dbReference type="EMBL" id="TYT24879.1"/>
    </source>
</evidence>
<dbReference type="RefSeq" id="WP_149101429.1">
    <property type="nucleotide sequence ID" value="NZ_VTFT01000001.1"/>
</dbReference>
<proteinExistence type="predicted"/>
<dbReference type="SUPFAM" id="SSF53187">
    <property type="entry name" value="Zn-dependent exopeptidases"/>
    <property type="match status" value="1"/>
</dbReference>
<gene>
    <name evidence="1" type="ORF">FZO89_00495</name>
</gene>